<dbReference type="GO" id="GO:0046872">
    <property type="term" value="F:metal ion binding"/>
    <property type="evidence" value="ECO:0007669"/>
    <property type="project" value="UniProtKB-KW"/>
</dbReference>
<organism evidence="6 7">
    <name type="scientific">Candidatus Ornithospirochaeta stercoripullorum</name>
    <dbReference type="NCBI Taxonomy" id="2840899"/>
    <lineage>
        <taxon>Bacteria</taxon>
        <taxon>Pseudomonadati</taxon>
        <taxon>Spirochaetota</taxon>
        <taxon>Spirochaetia</taxon>
        <taxon>Spirochaetales</taxon>
        <taxon>Spirochaetaceae</taxon>
        <taxon>Spirochaetaceae incertae sedis</taxon>
        <taxon>Candidatus Ornithospirochaeta</taxon>
    </lineage>
</organism>
<name>A0A9D9E2D6_9SPIO</name>
<keyword evidence="2" id="KW-0479">Metal-binding</keyword>
<keyword evidence="1" id="KW-0004">4Fe-4S</keyword>
<dbReference type="Gene3D" id="3.50.50.60">
    <property type="entry name" value="FAD/NAD(P)-binding domain"/>
    <property type="match status" value="1"/>
</dbReference>
<keyword evidence="4" id="KW-0408">Iron</keyword>
<evidence type="ECO:0000256" key="5">
    <source>
        <dbReference type="ARBA" id="ARBA00023014"/>
    </source>
</evidence>
<dbReference type="EMBL" id="JADIMT010000093">
    <property type="protein sequence ID" value="MBO8436921.1"/>
    <property type="molecule type" value="Genomic_DNA"/>
</dbReference>
<dbReference type="Pfam" id="PF12831">
    <property type="entry name" value="FAD_oxidored"/>
    <property type="match status" value="1"/>
</dbReference>
<dbReference type="GO" id="GO:0016491">
    <property type="term" value="F:oxidoreductase activity"/>
    <property type="evidence" value="ECO:0007669"/>
    <property type="project" value="UniProtKB-KW"/>
</dbReference>
<comment type="caution">
    <text evidence="6">The sequence shown here is derived from an EMBL/GenBank/DDBJ whole genome shotgun (WGS) entry which is preliminary data.</text>
</comment>
<dbReference type="SUPFAM" id="SSF51905">
    <property type="entry name" value="FAD/NAD(P)-binding domain"/>
    <property type="match status" value="1"/>
</dbReference>
<dbReference type="Proteomes" id="UP000823615">
    <property type="component" value="Unassembled WGS sequence"/>
</dbReference>
<gene>
    <name evidence="6" type="ORF">IAA97_08085</name>
</gene>
<dbReference type="InterPro" id="IPR036188">
    <property type="entry name" value="FAD/NAD-bd_sf"/>
</dbReference>
<dbReference type="PANTHER" id="PTHR43498">
    <property type="entry name" value="FERREDOXIN:COB-COM HETERODISULFIDE REDUCTASE SUBUNIT A"/>
    <property type="match status" value="1"/>
</dbReference>
<evidence type="ECO:0000256" key="1">
    <source>
        <dbReference type="ARBA" id="ARBA00022485"/>
    </source>
</evidence>
<keyword evidence="3" id="KW-0560">Oxidoreductase</keyword>
<dbReference type="InterPro" id="IPR039650">
    <property type="entry name" value="HdrA-like"/>
</dbReference>
<evidence type="ECO:0000256" key="4">
    <source>
        <dbReference type="ARBA" id="ARBA00023004"/>
    </source>
</evidence>
<evidence type="ECO:0000256" key="3">
    <source>
        <dbReference type="ARBA" id="ARBA00023002"/>
    </source>
</evidence>
<dbReference type="GO" id="GO:0051539">
    <property type="term" value="F:4 iron, 4 sulfur cluster binding"/>
    <property type="evidence" value="ECO:0007669"/>
    <property type="project" value="UniProtKB-KW"/>
</dbReference>
<evidence type="ECO:0000313" key="6">
    <source>
        <dbReference type="EMBL" id="MBO8436921.1"/>
    </source>
</evidence>
<reference evidence="6" key="2">
    <citation type="journal article" date="2021" name="PeerJ">
        <title>Extensive microbial diversity within the chicken gut microbiome revealed by metagenomics and culture.</title>
        <authorList>
            <person name="Gilroy R."/>
            <person name="Ravi A."/>
            <person name="Getino M."/>
            <person name="Pursley I."/>
            <person name="Horton D.L."/>
            <person name="Alikhan N.F."/>
            <person name="Baker D."/>
            <person name="Gharbi K."/>
            <person name="Hall N."/>
            <person name="Watson M."/>
            <person name="Adriaenssens E.M."/>
            <person name="Foster-Nyarko E."/>
            <person name="Jarju S."/>
            <person name="Secka A."/>
            <person name="Antonio M."/>
            <person name="Oren A."/>
            <person name="Chaudhuri R.R."/>
            <person name="La Ragione R."/>
            <person name="Hildebrand F."/>
            <person name="Pallen M.J."/>
        </authorList>
    </citation>
    <scope>NUCLEOTIDE SEQUENCE</scope>
    <source>
        <strain evidence="6">7293</strain>
    </source>
</reference>
<reference evidence="6" key="1">
    <citation type="submission" date="2020-10" db="EMBL/GenBank/DDBJ databases">
        <authorList>
            <person name="Gilroy R."/>
        </authorList>
    </citation>
    <scope>NUCLEOTIDE SEQUENCE</scope>
    <source>
        <strain evidence="6">7293</strain>
    </source>
</reference>
<protein>
    <submittedName>
        <fullName evidence="6">FAD-dependent oxidoreductase</fullName>
    </submittedName>
</protein>
<accession>A0A9D9E2D6</accession>
<sequence>MGNNKILDNSLLLATAAFPENGGWVRDSEFILEMGGVYLLAHGLGKPCADACSSFICKEAGEYHVYAYTYNWVAPWHPDMAPGRFEIKIGNEKTCELGIKTTSWGWEYGGKLRINSGDNHISIHDLTGFEGRIAYIFISKDEQENLPIGNNVLRFYIDSCVQRPERTDEFDFIAIGGGFAGMCSSIAAAREGLTTLLVQDRPVVGGNNSSEIRVWLGGGTNYDPFPGVGNIVGEFEQKRIGHYGAENKAELYEDERKLGILKAEKNLTLLLEHCLISSEKDGDEIAAVTLLDYRNEKLVKAKAPLFADTTGDGNLAAMAGADFEVTTNGHMGLSNLWHIEKSDNPKPFPRCPWAIDLSHSDFPGRGDKVDFYGHKRDLSLGCWFWESGMTEDPIAKAEYARDVNFRAMYGAWDTLRNVDHDYQEYELTFAAAIAGKRESRRILGDIVLTKADFAYTFPDACAATTWNFDVHYPHKDYYAAFHEGDAFITMDCRELVDWPYFLPYRILYSRNVSNMFMAGRNVSVSHDASGTARVMRTCGIMGEVVGYAAAICKKYSCKPRAIYTEHLDELLAKLKSIEKKEVAKAGDTVV</sequence>
<proteinExistence type="predicted"/>
<evidence type="ECO:0000256" key="2">
    <source>
        <dbReference type="ARBA" id="ARBA00022723"/>
    </source>
</evidence>
<keyword evidence="5" id="KW-0411">Iron-sulfur</keyword>
<dbReference type="PANTHER" id="PTHR43498:SF1">
    <property type="entry name" value="COB--COM HETERODISULFIDE REDUCTASE IRON-SULFUR SUBUNIT A"/>
    <property type="match status" value="1"/>
</dbReference>
<dbReference type="AlphaFoldDB" id="A0A9D9E2D6"/>
<evidence type="ECO:0000313" key="7">
    <source>
        <dbReference type="Proteomes" id="UP000823615"/>
    </source>
</evidence>